<sequence>MRNINFSSWTGKIVWAAGLVLLILGRNYIEEQFLWQLRIANDNLFLYNGIVFLLPFLTGIYLSLLFLWSNFKVNDASLLFIVAIPSFILSVLPMVIQQVSIPLPHTIIWLVSTLNIGEILPLVAGLTILPSFSLGRKTTGRR</sequence>
<feature type="transmembrane region" description="Helical" evidence="1">
    <location>
        <begin position="12"/>
        <end position="29"/>
    </location>
</feature>
<keyword evidence="1" id="KW-1133">Transmembrane helix</keyword>
<keyword evidence="3" id="KW-1185">Reference proteome</keyword>
<name>A0A3S9H9U7_9LACT</name>
<dbReference type="Proteomes" id="UP000273326">
    <property type="component" value="Chromosome"/>
</dbReference>
<dbReference type="RefSeq" id="WP_126109242.1">
    <property type="nucleotide sequence ID" value="NZ_CP034465.1"/>
</dbReference>
<evidence type="ECO:0000313" key="3">
    <source>
        <dbReference type="Proteomes" id="UP000273326"/>
    </source>
</evidence>
<reference evidence="3" key="1">
    <citation type="submission" date="2018-12" db="EMBL/GenBank/DDBJ databases">
        <title>Complete genome sequencing of Jeotgalibaca sp. H21T32.</title>
        <authorList>
            <person name="Bae J.-W."/>
            <person name="Lee S.-Y."/>
        </authorList>
    </citation>
    <scope>NUCLEOTIDE SEQUENCE [LARGE SCALE GENOMIC DNA]</scope>
    <source>
        <strain evidence="3">H21T32</strain>
    </source>
</reference>
<evidence type="ECO:0000256" key="1">
    <source>
        <dbReference type="SAM" id="Phobius"/>
    </source>
</evidence>
<feature type="transmembrane region" description="Helical" evidence="1">
    <location>
        <begin position="108"/>
        <end position="132"/>
    </location>
</feature>
<accession>A0A3S9H9U7</accession>
<dbReference type="EMBL" id="CP034465">
    <property type="protein sequence ID" value="AZP04129.1"/>
    <property type="molecule type" value="Genomic_DNA"/>
</dbReference>
<gene>
    <name evidence="2" type="ORF">EJN90_05290</name>
</gene>
<keyword evidence="1" id="KW-0472">Membrane</keyword>
<evidence type="ECO:0000313" key="2">
    <source>
        <dbReference type="EMBL" id="AZP04129.1"/>
    </source>
</evidence>
<dbReference type="OrthoDB" id="2168321at2"/>
<dbReference type="AlphaFoldDB" id="A0A3S9H9U7"/>
<dbReference type="KEGG" id="jeh:EJN90_05290"/>
<feature type="transmembrane region" description="Helical" evidence="1">
    <location>
        <begin position="76"/>
        <end position="96"/>
    </location>
</feature>
<protein>
    <submittedName>
        <fullName evidence="2">Uncharacterized protein</fullName>
    </submittedName>
</protein>
<keyword evidence="1" id="KW-0812">Transmembrane</keyword>
<proteinExistence type="predicted"/>
<feature type="transmembrane region" description="Helical" evidence="1">
    <location>
        <begin position="49"/>
        <end position="69"/>
    </location>
</feature>
<organism evidence="2 3">
    <name type="scientific">Jeotgalibaca ciconiae</name>
    <dbReference type="NCBI Taxonomy" id="2496265"/>
    <lineage>
        <taxon>Bacteria</taxon>
        <taxon>Bacillati</taxon>
        <taxon>Bacillota</taxon>
        <taxon>Bacilli</taxon>
        <taxon>Lactobacillales</taxon>
        <taxon>Carnobacteriaceae</taxon>
        <taxon>Jeotgalibaca</taxon>
    </lineage>
</organism>